<reference evidence="2" key="1">
    <citation type="submission" date="2016-05" db="EMBL/GenBank/DDBJ databases">
        <authorList>
            <person name="Lavstsen T."/>
            <person name="Jespersen J.S."/>
        </authorList>
    </citation>
    <scope>NUCLEOTIDE SEQUENCE</scope>
    <source>
        <tissue evidence="2">Brain</tissue>
    </source>
</reference>
<evidence type="ECO:0000313" key="2">
    <source>
        <dbReference type="EMBL" id="SBR09082.1"/>
    </source>
</evidence>
<dbReference type="Pfam" id="PF25787">
    <property type="entry name" value="HTH_SB"/>
    <property type="match status" value="1"/>
</dbReference>
<name>A0A1A8JGK3_NOTKU</name>
<gene>
    <name evidence="2" type="primary">Nfu_g_1_008687</name>
</gene>
<feature type="non-terminal residue" evidence="2">
    <location>
        <position position="1"/>
    </location>
</feature>
<evidence type="ECO:0000259" key="1">
    <source>
        <dbReference type="Pfam" id="PF25787"/>
    </source>
</evidence>
<dbReference type="AlphaFoldDB" id="A0A1A8JGK3"/>
<proteinExistence type="predicted"/>
<protein>
    <recommendedName>
        <fullName evidence="1">Sleeping Beauty transposase HTH domain-containing protein</fullName>
    </recommendedName>
</protein>
<feature type="domain" description="Sleeping Beauty transposase HTH" evidence="1">
    <location>
        <begin position="39"/>
        <end position="81"/>
    </location>
</feature>
<dbReference type="EMBL" id="HAED01022329">
    <property type="protein sequence ID" value="SBR09082.1"/>
    <property type="molecule type" value="Transcribed_RNA"/>
</dbReference>
<dbReference type="Gene3D" id="1.10.10.10">
    <property type="entry name" value="Winged helix-like DNA-binding domain superfamily/Winged helix DNA-binding domain"/>
    <property type="match status" value="1"/>
</dbReference>
<organism evidence="2">
    <name type="scientific">Nothobranchius kuhntae</name>
    <name type="common">Beira killifish</name>
    <dbReference type="NCBI Taxonomy" id="321403"/>
    <lineage>
        <taxon>Eukaryota</taxon>
        <taxon>Metazoa</taxon>
        <taxon>Chordata</taxon>
        <taxon>Craniata</taxon>
        <taxon>Vertebrata</taxon>
        <taxon>Euteleostomi</taxon>
        <taxon>Actinopterygii</taxon>
        <taxon>Neopterygii</taxon>
        <taxon>Teleostei</taxon>
        <taxon>Neoteleostei</taxon>
        <taxon>Acanthomorphata</taxon>
        <taxon>Ovalentaria</taxon>
        <taxon>Atherinomorphae</taxon>
        <taxon>Cyprinodontiformes</taxon>
        <taxon>Nothobranchiidae</taxon>
        <taxon>Nothobranchius</taxon>
    </lineage>
</organism>
<sequence length="81" mass="8673">SGPCQSVTIIRGSSVLHFNGTYQYKRHLSTTSVTPNSTMDKTKELSIDTRNRLVNLHKAGKTGSATDKQLGVKISAVGAVI</sequence>
<feature type="non-terminal residue" evidence="2">
    <location>
        <position position="81"/>
    </location>
</feature>
<dbReference type="InterPro" id="IPR057667">
    <property type="entry name" value="HTH_SB"/>
</dbReference>
<reference evidence="2" key="2">
    <citation type="submission" date="2016-06" db="EMBL/GenBank/DDBJ databases">
        <title>The genome of a short-lived fish provides insights into sex chromosome evolution and the genetic control of aging.</title>
        <authorList>
            <person name="Reichwald K."/>
            <person name="Felder M."/>
            <person name="Petzold A."/>
            <person name="Koch P."/>
            <person name="Groth M."/>
            <person name="Platzer M."/>
        </authorList>
    </citation>
    <scope>NUCLEOTIDE SEQUENCE</scope>
    <source>
        <tissue evidence="2">Brain</tissue>
    </source>
</reference>
<accession>A0A1A8JGK3</accession>
<dbReference type="InterPro" id="IPR036388">
    <property type="entry name" value="WH-like_DNA-bd_sf"/>
</dbReference>